<evidence type="ECO:0000256" key="4">
    <source>
        <dbReference type="SAM" id="SignalP"/>
    </source>
</evidence>
<keyword evidence="6" id="KW-1185">Reference proteome</keyword>
<keyword evidence="2" id="KW-0574">Periplasm</keyword>
<dbReference type="GO" id="GO:0030288">
    <property type="term" value="C:outer membrane-bounded periplasmic space"/>
    <property type="evidence" value="ECO:0007669"/>
    <property type="project" value="InterPro"/>
</dbReference>
<dbReference type="Gene3D" id="1.10.890.10">
    <property type="entry name" value="HNS-dependent expression A"/>
    <property type="match status" value="1"/>
</dbReference>
<evidence type="ECO:0008006" key="7">
    <source>
        <dbReference type="Google" id="ProtNLM"/>
    </source>
</evidence>
<dbReference type="SUPFAM" id="SSF47752">
    <property type="entry name" value="Protein HNS-dependent expression A, HdeA"/>
    <property type="match status" value="1"/>
</dbReference>
<evidence type="ECO:0000256" key="2">
    <source>
        <dbReference type="ARBA" id="ARBA00022764"/>
    </source>
</evidence>
<proteinExistence type="predicted"/>
<dbReference type="InterPro" id="IPR036831">
    <property type="entry name" value="HdeA_sf"/>
</dbReference>
<evidence type="ECO:0000313" key="5">
    <source>
        <dbReference type="EMBL" id="GEM79798.1"/>
    </source>
</evidence>
<keyword evidence="3" id="KW-0143">Chaperone</keyword>
<feature type="chain" id="PRO_5021870310" description="Acid stress chaperone HdeA" evidence="4">
    <location>
        <begin position="24"/>
        <end position="117"/>
    </location>
</feature>
<sequence>MKKILGFSALVITALTASSSVFAETQSDVIVSNVDEVTCEQFLELDEETMPLTVGYLYAVNADDSDADLIEIQDLVNVEVASIVQECTVIPAVKLVEVVNSHVAEKARVSGQVEMVM</sequence>
<dbReference type="InterPro" id="IPR038303">
    <property type="entry name" value="HdeA/HdeB_sf"/>
</dbReference>
<dbReference type="EMBL" id="BJXK01000007">
    <property type="protein sequence ID" value="GEM79798.1"/>
    <property type="molecule type" value="Genomic_DNA"/>
</dbReference>
<keyword evidence="1 4" id="KW-0732">Signal</keyword>
<dbReference type="Proteomes" id="UP000321113">
    <property type="component" value="Unassembled WGS sequence"/>
</dbReference>
<feature type="signal peptide" evidence="4">
    <location>
        <begin position="1"/>
        <end position="23"/>
    </location>
</feature>
<evidence type="ECO:0000256" key="1">
    <source>
        <dbReference type="ARBA" id="ARBA00022729"/>
    </source>
</evidence>
<dbReference type="Pfam" id="PF06411">
    <property type="entry name" value="HdeA"/>
    <property type="match status" value="1"/>
</dbReference>
<protein>
    <recommendedName>
        <fullName evidence="7">Acid stress chaperone HdeA</fullName>
    </recommendedName>
</protein>
<name>A0A511QR30_9VIBR</name>
<dbReference type="AlphaFoldDB" id="A0A511QR30"/>
<dbReference type="InterPro" id="IPR010486">
    <property type="entry name" value="HNS-dep_expression_A/B"/>
</dbReference>
<reference evidence="5 6" key="1">
    <citation type="submission" date="2019-07" db="EMBL/GenBank/DDBJ databases">
        <title>Whole genome shotgun sequence of Vibrio superstes NBRC 103154.</title>
        <authorList>
            <person name="Hosoyama A."/>
            <person name="Uohara A."/>
            <person name="Ohji S."/>
            <person name="Ichikawa N."/>
        </authorList>
    </citation>
    <scope>NUCLEOTIDE SEQUENCE [LARGE SCALE GENOMIC DNA]</scope>
    <source>
        <strain evidence="5 6">NBRC 103154</strain>
    </source>
</reference>
<comment type="caution">
    <text evidence="5">The sequence shown here is derived from an EMBL/GenBank/DDBJ whole genome shotgun (WGS) entry which is preliminary data.</text>
</comment>
<accession>A0A511QR30</accession>
<organism evidence="5 6">
    <name type="scientific">Vibrio superstes NBRC 103154</name>
    <dbReference type="NCBI Taxonomy" id="1219062"/>
    <lineage>
        <taxon>Bacteria</taxon>
        <taxon>Pseudomonadati</taxon>
        <taxon>Pseudomonadota</taxon>
        <taxon>Gammaproteobacteria</taxon>
        <taxon>Vibrionales</taxon>
        <taxon>Vibrionaceae</taxon>
        <taxon>Vibrio</taxon>
    </lineage>
</organism>
<evidence type="ECO:0000256" key="3">
    <source>
        <dbReference type="ARBA" id="ARBA00023186"/>
    </source>
</evidence>
<dbReference type="OrthoDB" id="9888520at2"/>
<gene>
    <name evidence="5" type="ORF">VSU01S_20430</name>
</gene>
<dbReference type="GO" id="GO:0071468">
    <property type="term" value="P:cellular response to acidic pH"/>
    <property type="evidence" value="ECO:0007669"/>
    <property type="project" value="InterPro"/>
</dbReference>
<evidence type="ECO:0000313" key="6">
    <source>
        <dbReference type="Proteomes" id="UP000321113"/>
    </source>
</evidence>
<dbReference type="RefSeq" id="WP_119009977.1">
    <property type="nucleotide sequence ID" value="NZ_BJXK01000007.1"/>
</dbReference>